<dbReference type="GO" id="GO:0003676">
    <property type="term" value="F:nucleic acid binding"/>
    <property type="evidence" value="ECO:0007669"/>
    <property type="project" value="InterPro"/>
</dbReference>
<evidence type="ECO:0000313" key="4">
    <source>
        <dbReference type="Proteomes" id="UP000735302"/>
    </source>
</evidence>
<dbReference type="Pfam" id="PF01585">
    <property type="entry name" value="G-patch"/>
    <property type="match status" value="1"/>
</dbReference>
<evidence type="ECO:0000259" key="2">
    <source>
        <dbReference type="PROSITE" id="PS50174"/>
    </source>
</evidence>
<feature type="compositionally biased region" description="Basic and acidic residues" evidence="1">
    <location>
        <begin position="310"/>
        <end position="319"/>
    </location>
</feature>
<accession>A0AAV3YSU8</accession>
<dbReference type="PROSITE" id="PS50174">
    <property type="entry name" value="G_PATCH"/>
    <property type="match status" value="1"/>
</dbReference>
<feature type="region of interest" description="Disordered" evidence="1">
    <location>
        <begin position="343"/>
        <end position="378"/>
    </location>
</feature>
<dbReference type="InterPro" id="IPR040341">
    <property type="entry name" value="GPATCH3"/>
</dbReference>
<name>A0AAV3YSU8_9GAST</name>
<dbReference type="PANTHER" id="PTHR14390">
    <property type="entry name" value="G PATCH DOMAIN CONTAINING PROTEIN 3"/>
    <property type="match status" value="1"/>
</dbReference>
<dbReference type="AlphaFoldDB" id="A0AAV3YSU8"/>
<feature type="region of interest" description="Disordered" evidence="1">
    <location>
        <begin position="456"/>
        <end position="487"/>
    </location>
</feature>
<gene>
    <name evidence="3" type="ORF">PoB_001251700</name>
</gene>
<feature type="domain" description="G-patch" evidence="2">
    <location>
        <begin position="491"/>
        <end position="539"/>
    </location>
</feature>
<dbReference type="EMBL" id="BLXT01001485">
    <property type="protein sequence ID" value="GFN86011.1"/>
    <property type="molecule type" value="Genomic_DNA"/>
</dbReference>
<dbReference type="Proteomes" id="UP000735302">
    <property type="component" value="Unassembled WGS sequence"/>
</dbReference>
<sequence length="596" mass="67599">MADYAYVAVTNIPSNYHAADLRDHFSALVESKSFLCFHYRHRPEKSSASGTVGSMSSTAGLNVNCKKTKRCCIVKVAKAKLQNMLQYNETNWTGADCEISEVLCNVSAISLATQESITDDADTVEEKKLAQMPELNPPSMMPYGNVGTPTLVFLDMIQQCLLPQTFVKKLQLKFPKTQSKNLYGNVDFDYCTPDPEEKLESLSQKNLSRFTIDKDKILKANDPKHFDKKQSDLSAKHIHIAERSSASAASEDLSLTIQQSNQKTDFPEDLTPTKPSHCADKIDAKKCSDFKKPSQNAAPLSTARERKRREKAERRETRKLMAEGIEERFIAIERRYHNDDDAEEWDRHEASEDDPSNQERNKERLYETEEETPWEKGGPGVVFYTDANFWQAREGDFDEQTTDDLDVDFSAYEEAGAGDKDIKDFLKIRQEERFRSGYDKTDRFSVGIAKRMKVSKHHKTASFSPLDSSEETTDKHPPTSSGQIGEFEQFSKGVGRKVMERHGWQDGQGLGRSRPGMKTALKAQGQGPHNKRGLGYLEPSSSPWEFQRKKRRSETGLISTVYDNPSETDPRVPLLQRPEPTRLKHRGSFQEDFSTS</sequence>
<keyword evidence="4" id="KW-1185">Reference proteome</keyword>
<proteinExistence type="predicted"/>
<evidence type="ECO:0000256" key="1">
    <source>
        <dbReference type="SAM" id="MobiDB-lite"/>
    </source>
</evidence>
<comment type="caution">
    <text evidence="3">The sequence shown here is derived from an EMBL/GenBank/DDBJ whole genome shotgun (WGS) entry which is preliminary data.</text>
</comment>
<reference evidence="3 4" key="1">
    <citation type="journal article" date="2021" name="Elife">
        <title>Chloroplast acquisition without the gene transfer in kleptoplastic sea slugs, Plakobranchus ocellatus.</title>
        <authorList>
            <person name="Maeda T."/>
            <person name="Takahashi S."/>
            <person name="Yoshida T."/>
            <person name="Shimamura S."/>
            <person name="Takaki Y."/>
            <person name="Nagai Y."/>
            <person name="Toyoda A."/>
            <person name="Suzuki Y."/>
            <person name="Arimoto A."/>
            <person name="Ishii H."/>
            <person name="Satoh N."/>
            <person name="Nishiyama T."/>
            <person name="Hasebe M."/>
            <person name="Maruyama T."/>
            <person name="Minagawa J."/>
            <person name="Obokata J."/>
            <person name="Shigenobu S."/>
        </authorList>
    </citation>
    <scope>NUCLEOTIDE SEQUENCE [LARGE SCALE GENOMIC DNA]</scope>
</reference>
<dbReference type="SMART" id="SM00443">
    <property type="entry name" value="G_patch"/>
    <property type="match status" value="1"/>
</dbReference>
<protein>
    <submittedName>
        <fullName evidence="3">G patch domain-containing protein 3</fullName>
    </submittedName>
</protein>
<feature type="region of interest" description="Disordered" evidence="1">
    <location>
        <begin position="501"/>
        <end position="596"/>
    </location>
</feature>
<evidence type="ECO:0000313" key="3">
    <source>
        <dbReference type="EMBL" id="GFN86011.1"/>
    </source>
</evidence>
<dbReference type="InterPro" id="IPR000467">
    <property type="entry name" value="G_patch_dom"/>
</dbReference>
<feature type="compositionally biased region" description="Basic and acidic residues" evidence="1">
    <location>
        <begin position="357"/>
        <end position="367"/>
    </location>
</feature>
<dbReference type="GO" id="GO:0039536">
    <property type="term" value="P:negative regulation of RIG-I signaling pathway"/>
    <property type="evidence" value="ECO:0007669"/>
    <property type="project" value="InterPro"/>
</dbReference>
<dbReference type="GO" id="GO:0045893">
    <property type="term" value="P:positive regulation of DNA-templated transcription"/>
    <property type="evidence" value="ECO:0007669"/>
    <property type="project" value="TreeGrafter"/>
</dbReference>
<dbReference type="PANTHER" id="PTHR14390:SF2">
    <property type="entry name" value="G PATCH DOMAIN-CONTAINING PROTEIN 3"/>
    <property type="match status" value="1"/>
</dbReference>
<organism evidence="3 4">
    <name type="scientific">Plakobranchus ocellatus</name>
    <dbReference type="NCBI Taxonomy" id="259542"/>
    <lineage>
        <taxon>Eukaryota</taxon>
        <taxon>Metazoa</taxon>
        <taxon>Spiralia</taxon>
        <taxon>Lophotrochozoa</taxon>
        <taxon>Mollusca</taxon>
        <taxon>Gastropoda</taxon>
        <taxon>Heterobranchia</taxon>
        <taxon>Euthyneura</taxon>
        <taxon>Panpulmonata</taxon>
        <taxon>Sacoglossa</taxon>
        <taxon>Placobranchoidea</taxon>
        <taxon>Plakobranchidae</taxon>
        <taxon>Plakobranchus</taxon>
    </lineage>
</organism>
<feature type="region of interest" description="Disordered" evidence="1">
    <location>
        <begin position="289"/>
        <end position="319"/>
    </location>
</feature>
<feature type="compositionally biased region" description="Polar residues" evidence="1">
    <location>
        <begin position="556"/>
        <end position="567"/>
    </location>
</feature>
<dbReference type="GO" id="GO:0032480">
    <property type="term" value="P:negative regulation of type I interferon production"/>
    <property type="evidence" value="ECO:0007669"/>
    <property type="project" value="InterPro"/>
</dbReference>